<evidence type="ECO:0000313" key="2">
    <source>
        <dbReference type="EMBL" id="MTE11543.1"/>
    </source>
</evidence>
<evidence type="ECO:0000256" key="1">
    <source>
        <dbReference type="SAM" id="MobiDB-lite"/>
    </source>
</evidence>
<gene>
    <name evidence="2" type="ORF">GLP40_01900</name>
</gene>
<feature type="region of interest" description="Disordered" evidence="1">
    <location>
        <begin position="127"/>
        <end position="149"/>
    </location>
</feature>
<name>A0A6I3KLS5_9NOCA</name>
<comment type="caution">
    <text evidence="2">The sequence shown here is derived from an EMBL/GenBank/DDBJ whole genome shotgun (WGS) entry which is preliminary data.</text>
</comment>
<evidence type="ECO:0000313" key="3">
    <source>
        <dbReference type="Proteomes" id="UP000432464"/>
    </source>
</evidence>
<keyword evidence="3" id="KW-1185">Reference proteome</keyword>
<accession>A0A6I3KLS5</accession>
<dbReference type="AlphaFoldDB" id="A0A6I3KLS5"/>
<dbReference type="Proteomes" id="UP000432464">
    <property type="component" value="Unassembled WGS sequence"/>
</dbReference>
<organism evidence="2 3">
    <name type="scientific">Nocardia aurantiaca</name>
    <dbReference type="NCBI Taxonomy" id="2675850"/>
    <lineage>
        <taxon>Bacteria</taxon>
        <taxon>Bacillati</taxon>
        <taxon>Actinomycetota</taxon>
        <taxon>Actinomycetes</taxon>
        <taxon>Mycobacteriales</taxon>
        <taxon>Nocardiaceae</taxon>
        <taxon>Nocardia</taxon>
    </lineage>
</organism>
<sequence>MTTQSAARAQLLRHFGETLRALPAQLSLALRHPDLPKAVFHRGVNLPWDDSDPDNPLVFLDIRYWVLGTTPETSDSAFELVLRAWGDQGWPTISDPDEFPRVGYARTPDGFGFALAQSVNGYLSLAGSTPPFEPDSEAGEPLPAHIEHP</sequence>
<reference evidence="2 3" key="1">
    <citation type="submission" date="2019-11" db="EMBL/GenBank/DDBJ databases">
        <title>Nocardia sp. nov. CT2-14 isolated from soil.</title>
        <authorList>
            <person name="Kanchanasin P."/>
            <person name="Tanasupawat S."/>
            <person name="Yuki M."/>
            <person name="Kudo T."/>
        </authorList>
    </citation>
    <scope>NUCLEOTIDE SEQUENCE [LARGE SCALE GENOMIC DNA]</scope>
    <source>
        <strain evidence="2 3">CT2-14</strain>
    </source>
</reference>
<protein>
    <submittedName>
        <fullName evidence="2">Uncharacterized protein</fullName>
    </submittedName>
</protein>
<dbReference type="RefSeq" id="WP_154786041.1">
    <property type="nucleotide sequence ID" value="NZ_WMBB01000001.1"/>
</dbReference>
<dbReference type="EMBL" id="WMBB01000001">
    <property type="protein sequence ID" value="MTE11543.1"/>
    <property type="molecule type" value="Genomic_DNA"/>
</dbReference>
<proteinExistence type="predicted"/>